<organism evidence="3 4">
    <name type="scientific">Aerococcus viridans</name>
    <dbReference type="NCBI Taxonomy" id="1377"/>
    <lineage>
        <taxon>Bacteria</taxon>
        <taxon>Bacillati</taxon>
        <taxon>Bacillota</taxon>
        <taxon>Bacilli</taxon>
        <taxon>Lactobacillales</taxon>
        <taxon>Aerococcaceae</taxon>
        <taxon>Aerococcus</taxon>
    </lineage>
</organism>
<accession>A0A2N6UGC8</accession>
<evidence type="ECO:0000313" key="3">
    <source>
        <dbReference type="EMBL" id="PMC80617.1"/>
    </source>
</evidence>
<dbReference type="InterPro" id="IPR036095">
    <property type="entry name" value="PTS_EIIB-like_sf"/>
</dbReference>
<sequence>MKKLLIMCGSGIATSTLVTGKVNNWLKDNGLDKDVTITQSKVASEVDHIGDYDAVISTTSVPDSIKEQVINGVPLLTGVGADAVFEELKDQLSK</sequence>
<proteinExistence type="predicted"/>
<keyword evidence="1" id="KW-0808">Transferase</keyword>
<dbReference type="SUPFAM" id="SSF52794">
    <property type="entry name" value="PTS system IIB component-like"/>
    <property type="match status" value="1"/>
</dbReference>
<name>A0A2N6UGC8_9LACT</name>
<feature type="domain" description="PTS EIIB type-2" evidence="2">
    <location>
        <begin position="2"/>
        <end position="94"/>
    </location>
</feature>
<evidence type="ECO:0000256" key="1">
    <source>
        <dbReference type="ARBA" id="ARBA00022679"/>
    </source>
</evidence>
<evidence type="ECO:0000313" key="4">
    <source>
        <dbReference type="Proteomes" id="UP000235701"/>
    </source>
</evidence>
<evidence type="ECO:0000259" key="2">
    <source>
        <dbReference type="PROSITE" id="PS51099"/>
    </source>
</evidence>
<dbReference type="GO" id="GO:0008982">
    <property type="term" value="F:protein-N(PI)-phosphohistidine-sugar phosphotransferase activity"/>
    <property type="evidence" value="ECO:0007669"/>
    <property type="project" value="InterPro"/>
</dbReference>
<reference evidence="3 4" key="1">
    <citation type="submission" date="2017-09" db="EMBL/GenBank/DDBJ databases">
        <title>Bacterial strain isolated from the female urinary microbiota.</title>
        <authorList>
            <person name="Thomas-White K."/>
            <person name="Kumar N."/>
            <person name="Forster S."/>
            <person name="Putonti C."/>
            <person name="Lawley T."/>
            <person name="Wolfe A.J."/>
        </authorList>
    </citation>
    <scope>NUCLEOTIDE SEQUENCE [LARGE SCALE GENOMIC DNA]</scope>
    <source>
        <strain evidence="3 4">UMB0240</strain>
    </source>
</reference>
<dbReference type="InterPro" id="IPR013011">
    <property type="entry name" value="PTS_EIIB_2"/>
</dbReference>
<dbReference type="CDD" id="cd05566">
    <property type="entry name" value="PTS_IIB_galactitol"/>
    <property type="match status" value="1"/>
</dbReference>
<dbReference type="InterPro" id="IPR003501">
    <property type="entry name" value="PTS_EIIB_2/3"/>
</dbReference>
<keyword evidence="4" id="KW-1185">Reference proteome</keyword>
<dbReference type="PROSITE" id="PS51099">
    <property type="entry name" value="PTS_EIIB_TYPE_2"/>
    <property type="match status" value="1"/>
</dbReference>
<dbReference type="OrthoDB" id="6505030at2"/>
<comment type="caution">
    <text evidence="3">The sequence shown here is derived from an EMBL/GenBank/DDBJ whole genome shotgun (WGS) entry which is preliminary data.</text>
</comment>
<dbReference type="AlphaFoldDB" id="A0A2N6UGC8"/>
<dbReference type="Gene3D" id="3.40.50.2300">
    <property type="match status" value="1"/>
</dbReference>
<dbReference type="Pfam" id="PF02302">
    <property type="entry name" value="PTS_IIB"/>
    <property type="match status" value="1"/>
</dbReference>
<dbReference type="Proteomes" id="UP000235701">
    <property type="component" value="Unassembled WGS sequence"/>
</dbReference>
<dbReference type="RefSeq" id="WP_102198625.1">
    <property type="nucleotide sequence ID" value="NZ_CBCPHS010000027.1"/>
</dbReference>
<gene>
    <name evidence="3" type="ORF">CJ191_00400</name>
</gene>
<protein>
    <submittedName>
        <fullName evidence="3">PTS galactitol transporter subunit IIB</fullName>
    </submittedName>
</protein>
<dbReference type="GO" id="GO:0009401">
    <property type="term" value="P:phosphoenolpyruvate-dependent sugar phosphotransferase system"/>
    <property type="evidence" value="ECO:0007669"/>
    <property type="project" value="InterPro"/>
</dbReference>
<dbReference type="EMBL" id="PNHQ01000001">
    <property type="protein sequence ID" value="PMC80617.1"/>
    <property type="molecule type" value="Genomic_DNA"/>
</dbReference>